<dbReference type="Proteomes" id="UP000235672">
    <property type="component" value="Unassembled WGS sequence"/>
</dbReference>
<name>A0A2J6QJ68_9HELO</name>
<proteinExistence type="predicted"/>
<dbReference type="OrthoDB" id="3559782at2759"/>
<reference evidence="2 3" key="1">
    <citation type="submission" date="2016-05" db="EMBL/GenBank/DDBJ databases">
        <title>A degradative enzymes factory behind the ericoid mycorrhizal symbiosis.</title>
        <authorList>
            <consortium name="DOE Joint Genome Institute"/>
            <person name="Martino E."/>
            <person name="Morin E."/>
            <person name="Grelet G."/>
            <person name="Kuo A."/>
            <person name="Kohler A."/>
            <person name="Daghino S."/>
            <person name="Barry K."/>
            <person name="Choi C."/>
            <person name="Cichocki N."/>
            <person name="Clum A."/>
            <person name="Copeland A."/>
            <person name="Hainaut M."/>
            <person name="Haridas S."/>
            <person name="Labutti K."/>
            <person name="Lindquist E."/>
            <person name="Lipzen A."/>
            <person name="Khouja H.-R."/>
            <person name="Murat C."/>
            <person name="Ohm R."/>
            <person name="Olson A."/>
            <person name="Spatafora J."/>
            <person name="Veneault-Fourrey C."/>
            <person name="Henrissat B."/>
            <person name="Grigoriev I."/>
            <person name="Martin F."/>
            <person name="Perotto S."/>
        </authorList>
    </citation>
    <scope>NUCLEOTIDE SEQUENCE [LARGE SCALE GENOMIC DNA]</scope>
    <source>
        <strain evidence="2 3">UAMH 7357</strain>
    </source>
</reference>
<feature type="region of interest" description="Disordered" evidence="1">
    <location>
        <begin position="15"/>
        <end position="47"/>
    </location>
</feature>
<feature type="compositionally biased region" description="Polar residues" evidence="1">
    <location>
        <begin position="15"/>
        <end position="37"/>
    </location>
</feature>
<accession>A0A2J6QJ68</accession>
<gene>
    <name evidence="2" type="ORF">NA56DRAFT_698477</name>
</gene>
<organism evidence="2 3">
    <name type="scientific">Hyaloscypha hepaticicola</name>
    <dbReference type="NCBI Taxonomy" id="2082293"/>
    <lineage>
        <taxon>Eukaryota</taxon>
        <taxon>Fungi</taxon>
        <taxon>Dikarya</taxon>
        <taxon>Ascomycota</taxon>
        <taxon>Pezizomycotina</taxon>
        <taxon>Leotiomycetes</taxon>
        <taxon>Helotiales</taxon>
        <taxon>Hyaloscyphaceae</taxon>
        <taxon>Hyaloscypha</taxon>
    </lineage>
</organism>
<evidence type="ECO:0000313" key="2">
    <source>
        <dbReference type="EMBL" id="PMD26306.1"/>
    </source>
</evidence>
<keyword evidence="3" id="KW-1185">Reference proteome</keyword>
<dbReference type="AlphaFoldDB" id="A0A2J6QJ68"/>
<sequence length="95" mass="10247">MVSSSSNCATYGSIASQSHNASTSAAVFSNSVPNSSTKRSHSEQRELTASRLAEYLEDPTASHVQPQHISTQKSLHILSEKKSNIKSLDTILSEK</sequence>
<evidence type="ECO:0000256" key="1">
    <source>
        <dbReference type="SAM" id="MobiDB-lite"/>
    </source>
</evidence>
<dbReference type="EMBL" id="KZ613468">
    <property type="protein sequence ID" value="PMD26306.1"/>
    <property type="molecule type" value="Genomic_DNA"/>
</dbReference>
<protein>
    <submittedName>
        <fullName evidence="2">Uncharacterized protein</fullName>
    </submittedName>
</protein>
<evidence type="ECO:0000313" key="3">
    <source>
        <dbReference type="Proteomes" id="UP000235672"/>
    </source>
</evidence>